<dbReference type="VEuPathDB" id="FungiDB:RhiirA1_540261"/>
<keyword evidence="1" id="KW-1133">Transmembrane helix</keyword>
<dbReference type="AlphaFoldDB" id="A0A2N1NXI2"/>
<keyword evidence="1" id="KW-0472">Membrane</keyword>
<organism evidence="2 3">
    <name type="scientific">Rhizophagus irregularis</name>
    <dbReference type="NCBI Taxonomy" id="588596"/>
    <lineage>
        <taxon>Eukaryota</taxon>
        <taxon>Fungi</taxon>
        <taxon>Fungi incertae sedis</taxon>
        <taxon>Mucoromycota</taxon>
        <taxon>Glomeromycotina</taxon>
        <taxon>Glomeromycetes</taxon>
        <taxon>Glomerales</taxon>
        <taxon>Glomeraceae</taxon>
        <taxon>Rhizophagus</taxon>
    </lineage>
</organism>
<comment type="caution">
    <text evidence="2">The sequence shown here is derived from an EMBL/GenBank/DDBJ whole genome shotgun (WGS) entry which is preliminary data.</text>
</comment>
<name>A0A2N1NXI2_9GLOM</name>
<reference evidence="2 3" key="2">
    <citation type="submission" date="2017-10" db="EMBL/GenBank/DDBJ databases">
        <title>Extensive intraspecific genome diversity in a model arbuscular mycorrhizal fungus.</title>
        <authorList>
            <person name="Chen E.C.H."/>
            <person name="Morin E."/>
            <person name="Baudet D."/>
            <person name="Noel J."/>
            <person name="Ndikumana S."/>
            <person name="Charron P."/>
            <person name="St-Onge C."/>
            <person name="Giorgi J."/>
            <person name="Grigoriev I.V."/>
            <person name="Roux C."/>
            <person name="Martin F.M."/>
            <person name="Corradi N."/>
        </authorList>
    </citation>
    <scope>NUCLEOTIDE SEQUENCE [LARGE SCALE GENOMIC DNA]</scope>
    <source>
        <strain evidence="2 3">C2</strain>
    </source>
</reference>
<proteinExistence type="predicted"/>
<accession>A0A2N1NXI2</accession>
<dbReference type="EMBL" id="LLXL01000077">
    <property type="protein sequence ID" value="PKK78596.1"/>
    <property type="molecule type" value="Genomic_DNA"/>
</dbReference>
<dbReference type="VEuPathDB" id="FungiDB:FUN_024697"/>
<evidence type="ECO:0000256" key="1">
    <source>
        <dbReference type="SAM" id="Phobius"/>
    </source>
</evidence>
<keyword evidence="1" id="KW-0812">Transmembrane</keyword>
<dbReference type="VEuPathDB" id="FungiDB:RhiirFUN_003998"/>
<dbReference type="Proteomes" id="UP000233469">
    <property type="component" value="Unassembled WGS sequence"/>
</dbReference>
<reference evidence="2 3" key="1">
    <citation type="submission" date="2016-04" db="EMBL/GenBank/DDBJ databases">
        <title>Genome analyses suggest a sexual origin of heterokaryosis in a supposedly ancient asexual fungus.</title>
        <authorList>
            <person name="Ropars J."/>
            <person name="Sedzielewska K."/>
            <person name="Noel J."/>
            <person name="Charron P."/>
            <person name="Farinelli L."/>
            <person name="Marton T."/>
            <person name="Kruger M."/>
            <person name="Pelin A."/>
            <person name="Brachmann A."/>
            <person name="Corradi N."/>
        </authorList>
    </citation>
    <scope>NUCLEOTIDE SEQUENCE [LARGE SCALE GENOMIC DNA]</scope>
    <source>
        <strain evidence="2 3">C2</strain>
    </source>
</reference>
<gene>
    <name evidence="2" type="ORF">RhiirC2_832651</name>
</gene>
<sequence length="675" mass="79276">MRRIFAFLSVRFILYVSTFGLYPLYSCYLIYNIVKDKSNLKVDQIFLNEIDVPDIAICGTRELKILRCDLITNNVENSQLNGCNNYVLPDVVDYDIYREHCLTFKANKTIKFTKPDIGGLNKIGFYFYDNTTATEANTIGIASLTILVIPSDFNPMTNSNKAISQMDKATLSELKLQLNFIAGMARYAAVVKFKTSTYRSILPGDVSAILGFRPNYHVTSKIENFINYFPFNNNPYNMPEGTTGYFSVAAGSFIQEQISEERSNTIYSAISAAGGAFGILGGVMSYSLYSLISTRSYPKSELKFSKINSKDKKLLVNEFNNIRYTIYYHLLNQSNIYKMNKDRSWLKNRLENKLKNKFIKFYHWLLNVENIEEIFHVYEKDREYYKFSSINEEDERLLNNEINKIRYVIDVYLYGTKSKDQKKLAAYKYERELKFSDDLKNEDNELQIINEKDRGLLNAEFRKIRKLIDKHLLGKPDIEEIFDAYNYLQNNDFSEDMDEDKKLLNNVFQQISYVIFRHLLDIPEDEEIFNKYKENVQISSFSTNMNNGDKKLLVDEFDRIKHIINSHLFNGRKTLEVFEKYIEERELKFSNNMSEKDKKLLNDKFREIRKTIDNFLLNEPRIQTNVNFSEKMDSKDKELLTSYINEIRKIRHDVDKYILNKVIWVMCALNFFSGV</sequence>
<evidence type="ECO:0000313" key="2">
    <source>
        <dbReference type="EMBL" id="PKK78596.1"/>
    </source>
</evidence>
<evidence type="ECO:0000313" key="3">
    <source>
        <dbReference type="Proteomes" id="UP000233469"/>
    </source>
</evidence>
<feature type="transmembrane region" description="Helical" evidence="1">
    <location>
        <begin position="12"/>
        <end position="31"/>
    </location>
</feature>
<protein>
    <submittedName>
        <fullName evidence="2">Uncharacterized protein</fullName>
    </submittedName>
</protein>